<dbReference type="InterPro" id="IPR015341">
    <property type="entry name" value="Glyco_hydro_38_cen"/>
</dbReference>
<dbReference type="InterPro" id="IPR013780">
    <property type="entry name" value="Glyco_hydro_b"/>
</dbReference>
<evidence type="ECO:0000313" key="9">
    <source>
        <dbReference type="Proteomes" id="UP001153292"/>
    </source>
</evidence>
<comment type="similarity">
    <text evidence="2">Belongs to the glycosyl hydrolase 38 family.</text>
</comment>
<dbReference type="Proteomes" id="UP001153292">
    <property type="component" value="Chromosome 2"/>
</dbReference>
<keyword evidence="6" id="KW-0326">Glycosidase</keyword>
<name>A0ABN8B759_CHISP</name>
<comment type="cofactor">
    <cofactor evidence="1">
        <name>Zn(2+)</name>
        <dbReference type="ChEBI" id="CHEBI:29105"/>
    </cofactor>
</comment>
<evidence type="ECO:0000313" key="8">
    <source>
        <dbReference type="EMBL" id="CAH0402089.1"/>
    </source>
</evidence>
<dbReference type="Gene3D" id="1.20.1270.50">
    <property type="entry name" value="Glycoside hydrolase family 38, central domain"/>
    <property type="match status" value="1"/>
</dbReference>
<evidence type="ECO:0000256" key="1">
    <source>
        <dbReference type="ARBA" id="ARBA00001947"/>
    </source>
</evidence>
<sequence length="1314" mass="151014">MAIICRHRYILHLLFVLPLLCYCYEKTLRKMVRNQSKMIQQPFSVSDNVHGSMAWRNKTLVQGNEVFIHPGYSQVKTFMHRVQFPKISTILSSMDSHSKATYSKTKLSNAGNIGSLEFRLSKNSLKNLTMALSPTTEESYRFYPPRHTNNSHETAAGAYYEIPQRPTASQFFPSSNDGDLQSVEQKSFSKDALVIPPNPKNDKESKSPVLKGMFIGDTKHNRSSHTVKDSKNNGVLKAESDDKVDYLIQKNAPVVAPAYNYSVNVNPYVCVAIQKVQSDIDAQTKFIGLDIEPQWMFKNQFWDHIFESRYEYLMRSSSWPSLHVILMPSTHVDSIWKRSFEHYHVNSVKKILSNVVKKLHFYTNFTFTWHEVSHLSQWWKKTTPRNRSIFRKLLKSGRLEITTGGWVETEESTSHLFGLVHQLIEGHQWLKRHLNYSPKVGWSSNSVTHSPTFVYLLSASGISYHVITNLHYSWEQYFAEFQYSDFIWLQDWDSDINIQTNLNKHLNRIGYERYPKHAVLTHILQFNADNYEGCGPNKNICTKNFDFSKFYENIEVHSYNIKQKAELLLEQYSKTGTLTPHNVLIASLGGRYRYESQVEFDYQYNNYQRLADFVNINSNIYKANIEFGTPTDYFNTVLKKHKKYQKLKGDFSNFADIKTGTPAYWTGFFTTRPMLKILLRRIESTLRTTEIMLAFATNFNVLPHYNSTNLFNILVKARETVARLQDRHVVGGTLNIMSLQYVYKNILSTVKGCWYIQEVVASLLTMKQNLTNPVPYLKKLVYREGEYTNVFKTVSPGDQIFVLNSLGQERTEIVEMVTKQPNIRIVDYNRKEITIQISPMWTYNSDGLIKISSTFFKISFYIVVPPMTLELYRIKDTYDATSNAATVYCSNCIVDGEGGPATVLPFPFIIQPVQPGDVQLESYKHRIIIDEITGFLKTVLEKETNIEKPVIIDYGAFKSSDVNAGMFLFNTNITKPLHDILSPYRIGLKTKVAIIIAGIVTSEMTTIYGHLLQHTIKLFNLMSTPLANAISIESKVDFEASPKNREFELFISIKSDINNDKNNPEIYIDNNGFQYTPHLLNISNRIESNIYPMTSMSFIQDHRSRMTILTDHAQAVTALQEGHLLIMLDRRVLFNDGRGTHEGLADSSPTYHRHFLLLENFVDSANKYSNLELKLPSFTANRLAKFLDNNPDIFLVDKKFVDHTHYAFLPLIKASFPCDVSVINFRVIVNKSLQPFAPTAALLVLHRQGVTCRIDDSALLNCNGETSFDVENILRHTKAVLHTNLVGTSEGMPINTINNENFPALELMTLKIYF</sequence>
<accession>A0ABN8B759</accession>
<dbReference type="InterPro" id="IPR011013">
    <property type="entry name" value="Gal_mutarotase_sf_dom"/>
</dbReference>
<dbReference type="InterPro" id="IPR000602">
    <property type="entry name" value="Glyco_hydro_38_N"/>
</dbReference>
<dbReference type="InterPro" id="IPR028995">
    <property type="entry name" value="Glyco_hydro_57/38_cen_sf"/>
</dbReference>
<dbReference type="SUPFAM" id="SSF88688">
    <property type="entry name" value="Families 57/38 glycoside transferase middle domain"/>
    <property type="match status" value="1"/>
</dbReference>
<keyword evidence="4" id="KW-0378">Hydrolase</keyword>
<dbReference type="SMART" id="SM00872">
    <property type="entry name" value="Alpha-mann_mid"/>
    <property type="match status" value="1"/>
</dbReference>
<dbReference type="PANTHER" id="PTHR11607:SF70">
    <property type="entry name" value="ALPHA-MANNOSIDASE"/>
    <property type="match status" value="1"/>
</dbReference>
<protein>
    <recommendedName>
        <fullName evidence="7">Glycoside hydrolase family 38 central domain-containing protein</fullName>
    </recommendedName>
</protein>
<dbReference type="Pfam" id="PF01074">
    <property type="entry name" value="Glyco_hydro_38N"/>
    <property type="match status" value="1"/>
</dbReference>
<dbReference type="InterPro" id="IPR027291">
    <property type="entry name" value="Glyco_hydro_38_N_sf"/>
</dbReference>
<evidence type="ECO:0000256" key="5">
    <source>
        <dbReference type="ARBA" id="ARBA00022833"/>
    </source>
</evidence>
<proteinExistence type="inferred from homology"/>
<gene>
    <name evidence="8" type="ORF">CHILSU_LOCUS5327</name>
</gene>
<dbReference type="InterPro" id="IPR050843">
    <property type="entry name" value="Glycosyl_Hydrlase_38"/>
</dbReference>
<evidence type="ECO:0000259" key="7">
    <source>
        <dbReference type="SMART" id="SM00872"/>
    </source>
</evidence>
<keyword evidence="3" id="KW-0479">Metal-binding</keyword>
<feature type="domain" description="Glycoside hydrolase family 38 central" evidence="7">
    <location>
        <begin position="663"/>
        <end position="746"/>
    </location>
</feature>
<dbReference type="InterPro" id="IPR011682">
    <property type="entry name" value="Glyco_hydro_38_C"/>
</dbReference>
<dbReference type="Gene3D" id="2.60.40.1180">
    <property type="entry name" value="Golgi alpha-mannosidase II"/>
    <property type="match status" value="1"/>
</dbReference>
<evidence type="ECO:0000256" key="2">
    <source>
        <dbReference type="ARBA" id="ARBA00009792"/>
    </source>
</evidence>
<dbReference type="EMBL" id="OU963895">
    <property type="protein sequence ID" value="CAH0402089.1"/>
    <property type="molecule type" value="Genomic_DNA"/>
</dbReference>
<dbReference type="SUPFAM" id="SSF74650">
    <property type="entry name" value="Galactose mutarotase-like"/>
    <property type="match status" value="1"/>
</dbReference>
<evidence type="ECO:0000256" key="3">
    <source>
        <dbReference type="ARBA" id="ARBA00022723"/>
    </source>
</evidence>
<keyword evidence="5" id="KW-0862">Zinc</keyword>
<keyword evidence="9" id="KW-1185">Reference proteome</keyword>
<dbReference type="InterPro" id="IPR011330">
    <property type="entry name" value="Glyco_hydro/deAcase_b/a-brl"/>
</dbReference>
<dbReference type="PANTHER" id="PTHR11607">
    <property type="entry name" value="ALPHA-MANNOSIDASE"/>
    <property type="match status" value="1"/>
</dbReference>
<organism evidence="8 9">
    <name type="scientific">Chilo suppressalis</name>
    <name type="common">Asiatic rice borer moth</name>
    <dbReference type="NCBI Taxonomy" id="168631"/>
    <lineage>
        <taxon>Eukaryota</taxon>
        <taxon>Metazoa</taxon>
        <taxon>Ecdysozoa</taxon>
        <taxon>Arthropoda</taxon>
        <taxon>Hexapoda</taxon>
        <taxon>Insecta</taxon>
        <taxon>Pterygota</taxon>
        <taxon>Neoptera</taxon>
        <taxon>Endopterygota</taxon>
        <taxon>Lepidoptera</taxon>
        <taxon>Glossata</taxon>
        <taxon>Ditrysia</taxon>
        <taxon>Pyraloidea</taxon>
        <taxon>Crambidae</taxon>
        <taxon>Crambinae</taxon>
        <taxon>Chilo</taxon>
    </lineage>
</organism>
<dbReference type="InterPro" id="IPR037094">
    <property type="entry name" value="Glyco_hydro_38_cen_sf"/>
</dbReference>
<evidence type="ECO:0000256" key="4">
    <source>
        <dbReference type="ARBA" id="ARBA00022801"/>
    </source>
</evidence>
<dbReference type="Pfam" id="PF07748">
    <property type="entry name" value="Glyco_hydro_38C"/>
    <property type="match status" value="1"/>
</dbReference>
<reference evidence="8" key="1">
    <citation type="submission" date="2021-12" db="EMBL/GenBank/DDBJ databases">
        <authorList>
            <person name="King R."/>
        </authorList>
    </citation>
    <scope>NUCLEOTIDE SEQUENCE</scope>
</reference>
<dbReference type="SUPFAM" id="SSF88713">
    <property type="entry name" value="Glycoside hydrolase/deacetylase"/>
    <property type="match status" value="1"/>
</dbReference>
<dbReference type="Gene3D" id="2.70.98.30">
    <property type="entry name" value="Golgi alpha-mannosidase II, domain 4"/>
    <property type="match status" value="1"/>
</dbReference>
<dbReference type="Gene3D" id="3.20.110.10">
    <property type="entry name" value="Glycoside hydrolase 38, N terminal domain"/>
    <property type="match status" value="1"/>
</dbReference>
<evidence type="ECO:0000256" key="6">
    <source>
        <dbReference type="ARBA" id="ARBA00023295"/>
    </source>
</evidence>